<dbReference type="GO" id="GO:0007094">
    <property type="term" value="P:mitotic spindle assembly checkpoint signaling"/>
    <property type="evidence" value="ECO:0007669"/>
    <property type="project" value="TreeGrafter"/>
</dbReference>
<dbReference type="GO" id="GO:0005737">
    <property type="term" value="C:cytoplasm"/>
    <property type="evidence" value="ECO:0007669"/>
    <property type="project" value="GOC"/>
</dbReference>
<dbReference type="PANTHER" id="PTHR12205">
    <property type="entry name" value="CENTROMERE/KINETOCHORE PROTEIN ZW10"/>
    <property type="match status" value="1"/>
</dbReference>
<dbReference type="GO" id="GO:1990423">
    <property type="term" value="C:RZZ complex"/>
    <property type="evidence" value="ECO:0007669"/>
    <property type="project" value="TreeGrafter"/>
</dbReference>
<dbReference type="STRING" id="451379.A0A0N5ARX0"/>
<evidence type="ECO:0000313" key="3">
    <source>
        <dbReference type="WBParaSite" id="SMUV_0000751501-mRNA-1"/>
    </source>
</evidence>
<protein>
    <submittedName>
        <fullName evidence="3">WASH-7_N domain-containing protein</fullName>
    </submittedName>
</protein>
<evidence type="ECO:0000259" key="1">
    <source>
        <dbReference type="Pfam" id="PF22766"/>
    </source>
</evidence>
<name>A0A0N5ARX0_9BILA</name>
<accession>A0A0N5ARX0</accession>
<evidence type="ECO:0000313" key="2">
    <source>
        <dbReference type="Proteomes" id="UP000046393"/>
    </source>
</evidence>
<dbReference type="PANTHER" id="PTHR12205:SF0">
    <property type="entry name" value="CENTROMERE_KINETOCHORE PROTEIN ZW10 HOMOLOG"/>
    <property type="match status" value="1"/>
</dbReference>
<dbReference type="InterPro" id="IPR046362">
    <property type="entry name" value="Zw10/DSL1_C_sf"/>
</dbReference>
<dbReference type="GO" id="GO:0006888">
    <property type="term" value="P:endoplasmic reticulum to Golgi vesicle-mediated transport"/>
    <property type="evidence" value="ECO:0007669"/>
    <property type="project" value="TreeGrafter"/>
</dbReference>
<keyword evidence="2" id="KW-1185">Reference proteome</keyword>
<sequence length="216" mass="24843">MRYLLVESKNRLTVTFVDFIPVLRTLGADVLEKHLAQCRRQIATLLSDPQVFINLDDPHNLRVCEDTLNSCSLYLTQIARVWHGVFSNTVFAKALGNIVAFLLDSIIRIILGTDDIREYDANISAKLIAQILMKMEELFKFDNSKQSSIHRFVESQYFRLKEVLFCLNASLLLIHSRWCSGKGPLAQWLQPNELRHLIKALFQASEQREKVLKIIG</sequence>
<proteinExistence type="predicted"/>
<dbReference type="InterPro" id="IPR055148">
    <property type="entry name" value="ZW10_C_2"/>
</dbReference>
<dbReference type="WBParaSite" id="SMUV_0000751501-mRNA-1">
    <property type="protein sequence ID" value="SMUV_0000751501-mRNA-1"/>
    <property type="gene ID" value="SMUV_0000751501"/>
</dbReference>
<reference evidence="3" key="1">
    <citation type="submission" date="2017-02" db="UniProtKB">
        <authorList>
            <consortium name="WormBaseParasite"/>
        </authorList>
    </citation>
    <scope>IDENTIFICATION</scope>
</reference>
<dbReference type="Gene3D" id="1.10.357.150">
    <property type="match status" value="1"/>
</dbReference>
<dbReference type="Proteomes" id="UP000046393">
    <property type="component" value="Unplaced"/>
</dbReference>
<feature type="domain" description="ZW10 C-terminal helical" evidence="1">
    <location>
        <begin position="68"/>
        <end position="213"/>
    </location>
</feature>
<dbReference type="AlphaFoldDB" id="A0A0N5ARX0"/>
<organism evidence="2 3">
    <name type="scientific">Syphacia muris</name>
    <dbReference type="NCBI Taxonomy" id="451379"/>
    <lineage>
        <taxon>Eukaryota</taxon>
        <taxon>Metazoa</taxon>
        <taxon>Ecdysozoa</taxon>
        <taxon>Nematoda</taxon>
        <taxon>Chromadorea</taxon>
        <taxon>Rhabditida</taxon>
        <taxon>Spirurina</taxon>
        <taxon>Oxyuridomorpha</taxon>
        <taxon>Oxyuroidea</taxon>
        <taxon>Oxyuridae</taxon>
        <taxon>Syphacia</taxon>
    </lineage>
</organism>
<dbReference type="Pfam" id="PF22766">
    <property type="entry name" value="ZW10_C2"/>
    <property type="match status" value="1"/>
</dbReference>